<name>A0A1V3TXU7_ELIME</name>
<dbReference type="CDD" id="cd04301">
    <property type="entry name" value="NAT_SF"/>
    <property type="match status" value="1"/>
</dbReference>
<dbReference type="PANTHER" id="PTHR43800:SF1">
    <property type="entry name" value="PEPTIDYL-LYSINE N-ACETYLTRANSFERASE YJAB"/>
    <property type="match status" value="1"/>
</dbReference>
<dbReference type="Proteomes" id="UP000188947">
    <property type="component" value="Unassembled WGS sequence"/>
</dbReference>
<dbReference type="InterPro" id="IPR000182">
    <property type="entry name" value="GNAT_dom"/>
</dbReference>
<reference evidence="4 5" key="1">
    <citation type="submission" date="2016-11" db="EMBL/GenBank/DDBJ databases">
        <title>Genome sequence and comparative genomic analysis of clinical strain Elizabethkingia meningoseptica 61421 PRCM.</title>
        <authorList>
            <person name="Wang M."/>
            <person name="Hu S."/>
            <person name="Cao L."/>
            <person name="Jiang T."/>
            <person name="Zhou Y."/>
            <person name="Ming D."/>
        </authorList>
    </citation>
    <scope>NUCLEOTIDE SEQUENCE [LARGE SCALE GENOMIC DNA]</scope>
    <source>
        <strain evidence="4 5">61421 PRCM</strain>
    </source>
</reference>
<evidence type="ECO:0000259" key="3">
    <source>
        <dbReference type="PROSITE" id="PS51186"/>
    </source>
</evidence>
<accession>A0A1V3TXU7</accession>
<dbReference type="PROSITE" id="PS51186">
    <property type="entry name" value="GNAT"/>
    <property type="match status" value="1"/>
</dbReference>
<dbReference type="STRING" id="238.BBD35_12090"/>
<dbReference type="AlphaFoldDB" id="A0A1V3TXU7"/>
<comment type="caution">
    <text evidence="4">The sequence shown here is derived from an EMBL/GenBank/DDBJ whole genome shotgun (WGS) entry which is preliminary data.</text>
</comment>
<evidence type="ECO:0000256" key="1">
    <source>
        <dbReference type="ARBA" id="ARBA00022679"/>
    </source>
</evidence>
<keyword evidence="5" id="KW-1185">Reference proteome</keyword>
<protein>
    <submittedName>
        <fullName evidence="4">GNAT family N-acetyltransferase</fullName>
    </submittedName>
</protein>
<dbReference type="eggNOG" id="COG0456">
    <property type="taxonomic scope" value="Bacteria"/>
</dbReference>
<dbReference type="Gene3D" id="3.40.630.30">
    <property type="match status" value="1"/>
</dbReference>
<keyword evidence="1 4" id="KW-0808">Transferase</keyword>
<evidence type="ECO:0000256" key="2">
    <source>
        <dbReference type="ARBA" id="ARBA00023315"/>
    </source>
</evidence>
<dbReference type="GO" id="GO:0016747">
    <property type="term" value="F:acyltransferase activity, transferring groups other than amino-acyl groups"/>
    <property type="evidence" value="ECO:0007669"/>
    <property type="project" value="InterPro"/>
</dbReference>
<organism evidence="4 5">
    <name type="scientific">Elizabethkingia meningoseptica</name>
    <name type="common">Chryseobacterium meningosepticum</name>
    <dbReference type="NCBI Taxonomy" id="238"/>
    <lineage>
        <taxon>Bacteria</taxon>
        <taxon>Pseudomonadati</taxon>
        <taxon>Bacteroidota</taxon>
        <taxon>Flavobacteriia</taxon>
        <taxon>Flavobacteriales</taxon>
        <taxon>Weeksellaceae</taxon>
        <taxon>Elizabethkingia</taxon>
    </lineage>
</organism>
<proteinExistence type="predicted"/>
<evidence type="ECO:0000313" key="5">
    <source>
        <dbReference type="Proteomes" id="UP000188947"/>
    </source>
</evidence>
<dbReference type="InterPro" id="IPR016181">
    <property type="entry name" value="Acyl_CoA_acyltransferase"/>
</dbReference>
<dbReference type="EMBL" id="MPOG01000014">
    <property type="protein sequence ID" value="OOH94228.1"/>
    <property type="molecule type" value="Genomic_DNA"/>
</dbReference>
<evidence type="ECO:0000313" key="4">
    <source>
        <dbReference type="EMBL" id="OOH94228.1"/>
    </source>
</evidence>
<dbReference type="SUPFAM" id="SSF55729">
    <property type="entry name" value="Acyl-CoA N-acyltransferases (Nat)"/>
    <property type="match status" value="1"/>
</dbReference>
<dbReference type="PANTHER" id="PTHR43800">
    <property type="entry name" value="PEPTIDYL-LYSINE N-ACETYLTRANSFERASE YJAB"/>
    <property type="match status" value="1"/>
</dbReference>
<dbReference type="OrthoDB" id="9789605at2"/>
<dbReference type="Pfam" id="PF00583">
    <property type="entry name" value="Acetyltransf_1"/>
    <property type="match status" value="1"/>
</dbReference>
<feature type="domain" description="N-acetyltransferase" evidence="3">
    <location>
        <begin position="1"/>
        <end position="148"/>
    </location>
</feature>
<dbReference type="RefSeq" id="WP_069214163.1">
    <property type="nucleotide sequence ID" value="NZ_CP016378.1"/>
</dbReference>
<gene>
    <name evidence="4" type="ORF">BMF97_12770</name>
</gene>
<keyword evidence="2" id="KW-0012">Acyltransferase</keyword>
<sequence length="148" mass="17514">MKVRKSEPKHHLILTEIAKKSKKYWGYPEEWMKQWDEDLTLTEAYIAAHDVWHIEDENGNLIGFYSFYQEDEAIRLDFLFINPDYIGNGYGKILLNHFFDQAKELAERVILDADPYAEKFYQKFGFETVALKPTTIKGRFLPVMSKII</sequence>